<dbReference type="EMBL" id="JABSTU010000002">
    <property type="protein sequence ID" value="KAH8037093.1"/>
    <property type="molecule type" value="Genomic_DNA"/>
</dbReference>
<proteinExistence type="predicted"/>
<dbReference type="AlphaFoldDB" id="A0A9J6ESE3"/>
<reference evidence="2" key="2">
    <citation type="submission" date="2021-09" db="EMBL/GenBank/DDBJ databases">
        <authorList>
            <person name="Jia N."/>
            <person name="Wang J."/>
            <person name="Shi W."/>
            <person name="Du L."/>
            <person name="Sun Y."/>
            <person name="Zhan W."/>
            <person name="Jiang J."/>
            <person name="Wang Q."/>
            <person name="Zhang B."/>
            <person name="Ji P."/>
            <person name="Sakyi L.B."/>
            <person name="Cui X."/>
            <person name="Yuan T."/>
            <person name="Jiang B."/>
            <person name="Yang W."/>
            <person name="Lam T.T.-Y."/>
            <person name="Chang Q."/>
            <person name="Ding S."/>
            <person name="Wang X."/>
            <person name="Zhu J."/>
            <person name="Ruan X."/>
            <person name="Zhao L."/>
            <person name="Wei J."/>
            <person name="Que T."/>
            <person name="Du C."/>
            <person name="Cheng J."/>
            <person name="Dai P."/>
            <person name="Han X."/>
            <person name="Huang E."/>
            <person name="Gao Y."/>
            <person name="Liu J."/>
            <person name="Shao H."/>
            <person name="Ye R."/>
            <person name="Li L."/>
            <person name="Wei W."/>
            <person name="Wang X."/>
            <person name="Wang C."/>
            <person name="Huo Q."/>
            <person name="Li W."/>
            <person name="Guo W."/>
            <person name="Chen H."/>
            <person name="Chen S."/>
            <person name="Zhou L."/>
            <person name="Zhou L."/>
            <person name="Ni X."/>
            <person name="Tian J."/>
            <person name="Zhou Y."/>
            <person name="Sheng Y."/>
            <person name="Liu T."/>
            <person name="Pan Y."/>
            <person name="Xia L."/>
            <person name="Li J."/>
            <person name="Zhao F."/>
            <person name="Cao W."/>
        </authorList>
    </citation>
    <scope>NUCLEOTIDE SEQUENCE</scope>
    <source>
        <strain evidence="2">Rmic-2018</strain>
        <tissue evidence="2">Larvae</tissue>
    </source>
</reference>
<keyword evidence="3" id="KW-1185">Reference proteome</keyword>
<sequence length="145" mass="16601">MPRRRSRRRRRAPATDSGLEKSYFSGSSLNYRSPCTKREGRPCGVFKDISIWNEYFWQVGLELRELSPAELSLVEVDDAFVPLELAQRKHEAAMLLHRLLVYHRCLVSVALNSSIFEYDRKLCDALPQSSSLRKLALSLAGHLPP</sequence>
<feature type="compositionally biased region" description="Basic residues" evidence="1">
    <location>
        <begin position="1"/>
        <end position="12"/>
    </location>
</feature>
<organism evidence="2 3">
    <name type="scientific">Rhipicephalus microplus</name>
    <name type="common">Cattle tick</name>
    <name type="synonym">Boophilus microplus</name>
    <dbReference type="NCBI Taxonomy" id="6941"/>
    <lineage>
        <taxon>Eukaryota</taxon>
        <taxon>Metazoa</taxon>
        <taxon>Ecdysozoa</taxon>
        <taxon>Arthropoda</taxon>
        <taxon>Chelicerata</taxon>
        <taxon>Arachnida</taxon>
        <taxon>Acari</taxon>
        <taxon>Parasitiformes</taxon>
        <taxon>Ixodida</taxon>
        <taxon>Ixodoidea</taxon>
        <taxon>Ixodidae</taxon>
        <taxon>Rhipicephalinae</taxon>
        <taxon>Rhipicephalus</taxon>
        <taxon>Boophilus</taxon>
    </lineage>
</organism>
<evidence type="ECO:0000313" key="3">
    <source>
        <dbReference type="Proteomes" id="UP000821866"/>
    </source>
</evidence>
<feature type="region of interest" description="Disordered" evidence="1">
    <location>
        <begin position="1"/>
        <end position="20"/>
    </location>
</feature>
<dbReference type="Proteomes" id="UP000821866">
    <property type="component" value="Chromosome 10"/>
</dbReference>
<evidence type="ECO:0000313" key="2">
    <source>
        <dbReference type="EMBL" id="KAH8037093.1"/>
    </source>
</evidence>
<comment type="caution">
    <text evidence="2">The sequence shown here is derived from an EMBL/GenBank/DDBJ whole genome shotgun (WGS) entry which is preliminary data.</text>
</comment>
<reference evidence="2" key="1">
    <citation type="journal article" date="2020" name="Cell">
        <title>Large-Scale Comparative Analyses of Tick Genomes Elucidate Their Genetic Diversity and Vector Capacities.</title>
        <authorList>
            <consortium name="Tick Genome and Microbiome Consortium (TIGMIC)"/>
            <person name="Jia N."/>
            <person name="Wang J."/>
            <person name="Shi W."/>
            <person name="Du L."/>
            <person name="Sun Y."/>
            <person name="Zhan W."/>
            <person name="Jiang J.F."/>
            <person name="Wang Q."/>
            <person name="Zhang B."/>
            <person name="Ji P."/>
            <person name="Bell-Sakyi L."/>
            <person name="Cui X.M."/>
            <person name="Yuan T.T."/>
            <person name="Jiang B.G."/>
            <person name="Yang W.F."/>
            <person name="Lam T.T."/>
            <person name="Chang Q.C."/>
            <person name="Ding S.J."/>
            <person name="Wang X.J."/>
            <person name="Zhu J.G."/>
            <person name="Ruan X.D."/>
            <person name="Zhao L."/>
            <person name="Wei J.T."/>
            <person name="Ye R.Z."/>
            <person name="Que T.C."/>
            <person name="Du C.H."/>
            <person name="Zhou Y.H."/>
            <person name="Cheng J.X."/>
            <person name="Dai P.F."/>
            <person name="Guo W.B."/>
            <person name="Han X.H."/>
            <person name="Huang E.J."/>
            <person name="Li L.F."/>
            <person name="Wei W."/>
            <person name="Gao Y.C."/>
            <person name="Liu J.Z."/>
            <person name="Shao H.Z."/>
            <person name="Wang X."/>
            <person name="Wang C.C."/>
            <person name="Yang T.C."/>
            <person name="Huo Q.B."/>
            <person name="Li W."/>
            <person name="Chen H.Y."/>
            <person name="Chen S.E."/>
            <person name="Zhou L.G."/>
            <person name="Ni X.B."/>
            <person name="Tian J.H."/>
            <person name="Sheng Y."/>
            <person name="Liu T."/>
            <person name="Pan Y.S."/>
            <person name="Xia L.Y."/>
            <person name="Li J."/>
            <person name="Zhao F."/>
            <person name="Cao W.C."/>
        </authorList>
    </citation>
    <scope>NUCLEOTIDE SEQUENCE</scope>
    <source>
        <strain evidence="2">Rmic-2018</strain>
    </source>
</reference>
<protein>
    <submittedName>
        <fullName evidence="2">Uncharacterized protein</fullName>
    </submittedName>
</protein>
<name>A0A9J6ESE3_RHIMP</name>
<evidence type="ECO:0000256" key="1">
    <source>
        <dbReference type="SAM" id="MobiDB-lite"/>
    </source>
</evidence>
<accession>A0A9J6ESE3</accession>
<gene>
    <name evidence="2" type="ORF">HPB51_008517</name>
</gene>